<sequence length="95" mass="10379">MPTYLPNYVLTSCCVGVLEELSLSDTSGVPTRQEKKMVSSFASILRQCGSIEVEDEDGVSVESEEEDPTWSVEEDDEEKTSQHCGSGAEVCVNEI</sequence>
<protein>
    <submittedName>
        <fullName evidence="2 4">Uncharacterized protein</fullName>
    </submittedName>
</protein>
<evidence type="ECO:0000313" key="4">
    <source>
        <dbReference type="WBParaSite" id="HPBE_0000659701-mRNA-1"/>
    </source>
</evidence>
<dbReference type="AlphaFoldDB" id="A0A183FI99"/>
<evidence type="ECO:0000256" key="1">
    <source>
        <dbReference type="SAM" id="MobiDB-lite"/>
    </source>
</evidence>
<reference evidence="4" key="2">
    <citation type="submission" date="2019-09" db="UniProtKB">
        <authorList>
            <consortium name="WormBaseParasite"/>
        </authorList>
    </citation>
    <scope>IDENTIFICATION</scope>
</reference>
<proteinExistence type="predicted"/>
<evidence type="ECO:0000313" key="3">
    <source>
        <dbReference type="Proteomes" id="UP000050761"/>
    </source>
</evidence>
<reference evidence="2 3" key="1">
    <citation type="submission" date="2018-11" db="EMBL/GenBank/DDBJ databases">
        <authorList>
            <consortium name="Pathogen Informatics"/>
        </authorList>
    </citation>
    <scope>NUCLEOTIDE SEQUENCE [LARGE SCALE GENOMIC DNA]</scope>
</reference>
<dbReference type="Proteomes" id="UP000050761">
    <property type="component" value="Unassembled WGS sequence"/>
</dbReference>
<accession>A0A3P7Y7R5</accession>
<dbReference type="EMBL" id="UZAH01025699">
    <property type="protein sequence ID" value="VDO68907.1"/>
    <property type="molecule type" value="Genomic_DNA"/>
</dbReference>
<name>A0A183FI99_HELPZ</name>
<feature type="compositionally biased region" description="Acidic residues" evidence="1">
    <location>
        <begin position="54"/>
        <end position="78"/>
    </location>
</feature>
<accession>A0A183FI99</accession>
<organism evidence="3 4">
    <name type="scientific">Heligmosomoides polygyrus</name>
    <name type="common">Parasitic roundworm</name>
    <dbReference type="NCBI Taxonomy" id="6339"/>
    <lineage>
        <taxon>Eukaryota</taxon>
        <taxon>Metazoa</taxon>
        <taxon>Ecdysozoa</taxon>
        <taxon>Nematoda</taxon>
        <taxon>Chromadorea</taxon>
        <taxon>Rhabditida</taxon>
        <taxon>Rhabditina</taxon>
        <taxon>Rhabditomorpha</taxon>
        <taxon>Strongyloidea</taxon>
        <taxon>Heligmosomidae</taxon>
        <taxon>Heligmosomoides</taxon>
    </lineage>
</organism>
<keyword evidence="3" id="KW-1185">Reference proteome</keyword>
<evidence type="ECO:0000313" key="2">
    <source>
        <dbReference type="EMBL" id="VDO68907.1"/>
    </source>
</evidence>
<dbReference type="WBParaSite" id="HPBE_0000659701-mRNA-1">
    <property type="protein sequence ID" value="HPBE_0000659701-mRNA-1"/>
    <property type="gene ID" value="HPBE_0000659701"/>
</dbReference>
<gene>
    <name evidence="2" type="ORF">HPBE_LOCUS6598</name>
</gene>
<feature type="region of interest" description="Disordered" evidence="1">
    <location>
        <begin position="54"/>
        <end position="86"/>
    </location>
</feature>